<organism evidence="2 3">
    <name type="scientific">Lacibacter luteus</name>
    <dbReference type="NCBI Taxonomy" id="2508719"/>
    <lineage>
        <taxon>Bacteria</taxon>
        <taxon>Pseudomonadati</taxon>
        <taxon>Bacteroidota</taxon>
        <taxon>Chitinophagia</taxon>
        <taxon>Chitinophagales</taxon>
        <taxon>Chitinophagaceae</taxon>
        <taxon>Lacibacter</taxon>
    </lineage>
</organism>
<proteinExistence type="predicted"/>
<comment type="caution">
    <text evidence="2">The sequence shown here is derived from an EMBL/GenBank/DDBJ whole genome shotgun (WGS) entry which is preliminary data.</text>
</comment>
<reference evidence="2 3" key="1">
    <citation type="submission" date="2019-01" db="EMBL/GenBank/DDBJ databases">
        <title>Lacibacter sp. strain TTM-7.</title>
        <authorList>
            <person name="Chen W.-M."/>
        </authorList>
    </citation>
    <scope>NUCLEOTIDE SEQUENCE [LARGE SCALE GENOMIC DNA]</scope>
    <source>
        <strain evidence="2 3">TTM-7</strain>
    </source>
</reference>
<evidence type="ECO:0000256" key="1">
    <source>
        <dbReference type="SAM" id="Phobius"/>
    </source>
</evidence>
<feature type="transmembrane region" description="Helical" evidence="1">
    <location>
        <begin position="30"/>
        <end position="53"/>
    </location>
</feature>
<dbReference type="AlphaFoldDB" id="A0A4Q1CJ63"/>
<gene>
    <name evidence="2" type="ORF">ESA94_07920</name>
</gene>
<evidence type="ECO:0000313" key="2">
    <source>
        <dbReference type="EMBL" id="RXK60388.1"/>
    </source>
</evidence>
<sequence>MKLYQSPLFIGSTILLLYSIYLFVDDIQNPSGWGFLLAVPMLLIALTGIVVHFLLKKIIGKNIRIYFFIELALLLSAALILLIR</sequence>
<dbReference type="Proteomes" id="UP000290204">
    <property type="component" value="Unassembled WGS sequence"/>
</dbReference>
<feature type="transmembrane region" description="Helical" evidence="1">
    <location>
        <begin position="65"/>
        <end position="83"/>
    </location>
</feature>
<keyword evidence="1" id="KW-0472">Membrane</keyword>
<accession>A0A4Q1CJ63</accession>
<dbReference type="RefSeq" id="WP_129130348.1">
    <property type="nucleotide sequence ID" value="NZ_SDHW01000002.1"/>
</dbReference>
<keyword evidence="3" id="KW-1185">Reference proteome</keyword>
<keyword evidence="1" id="KW-1133">Transmembrane helix</keyword>
<evidence type="ECO:0000313" key="3">
    <source>
        <dbReference type="Proteomes" id="UP000290204"/>
    </source>
</evidence>
<protein>
    <submittedName>
        <fullName evidence="2">Uncharacterized protein</fullName>
    </submittedName>
</protein>
<keyword evidence="1" id="KW-0812">Transmembrane</keyword>
<dbReference type="OrthoDB" id="2355666at2"/>
<dbReference type="EMBL" id="SDHW01000002">
    <property type="protein sequence ID" value="RXK60388.1"/>
    <property type="molecule type" value="Genomic_DNA"/>
</dbReference>
<feature type="transmembrane region" description="Helical" evidence="1">
    <location>
        <begin position="7"/>
        <end position="24"/>
    </location>
</feature>
<name>A0A4Q1CJ63_9BACT</name>